<dbReference type="InterPro" id="IPR011611">
    <property type="entry name" value="PfkB_dom"/>
</dbReference>
<gene>
    <name evidence="4" type="ORF">METZ01_LOCUS66283</name>
</gene>
<organism evidence="4">
    <name type="scientific">marine metagenome</name>
    <dbReference type="NCBI Taxonomy" id="408172"/>
    <lineage>
        <taxon>unclassified sequences</taxon>
        <taxon>metagenomes</taxon>
        <taxon>ecological metagenomes</taxon>
    </lineage>
</organism>
<evidence type="ECO:0000259" key="3">
    <source>
        <dbReference type="Pfam" id="PF00294"/>
    </source>
</evidence>
<dbReference type="GO" id="GO:0005829">
    <property type="term" value="C:cytosol"/>
    <property type="evidence" value="ECO:0007669"/>
    <property type="project" value="TreeGrafter"/>
</dbReference>
<dbReference type="PANTHER" id="PTHR10584:SF166">
    <property type="entry name" value="RIBOKINASE"/>
    <property type="match status" value="1"/>
</dbReference>
<dbReference type="GO" id="GO:0016301">
    <property type="term" value="F:kinase activity"/>
    <property type="evidence" value="ECO:0007669"/>
    <property type="project" value="UniProtKB-KW"/>
</dbReference>
<dbReference type="Gene3D" id="3.40.1190.20">
    <property type="match status" value="1"/>
</dbReference>
<accession>A0A381TCG5</accession>
<dbReference type="PANTHER" id="PTHR10584">
    <property type="entry name" value="SUGAR KINASE"/>
    <property type="match status" value="1"/>
</dbReference>
<dbReference type="InterPro" id="IPR002173">
    <property type="entry name" value="Carboh/pur_kinase_PfkB_CS"/>
</dbReference>
<dbReference type="InterPro" id="IPR029056">
    <property type="entry name" value="Ribokinase-like"/>
</dbReference>
<dbReference type="AlphaFoldDB" id="A0A381TCG5"/>
<evidence type="ECO:0000313" key="4">
    <source>
        <dbReference type="EMBL" id="SVA13429.1"/>
    </source>
</evidence>
<keyword evidence="2" id="KW-0418">Kinase</keyword>
<evidence type="ECO:0000256" key="2">
    <source>
        <dbReference type="ARBA" id="ARBA00022777"/>
    </source>
</evidence>
<proteinExistence type="predicted"/>
<protein>
    <recommendedName>
        <fullName evidence="3">Carbohydrate kinase PfkB domain-containing protein</fullName>
    </recommendedName>
</protein>
<name>A0A381TCG5_9ZZZZ</name>
<keyword evidence="1" id="KW-0808">Transferase</keyword>
<dbReference type="EMBL" id="UINC01004318">
    <property type="protein sequence ID" value="SVA13429.1"/>
    <property type="molecule type" value="Genomic_DNA"/>
</dbReference>
<reference evidence="4" key="1">
    <citation type="submission" date="2018-05" db="EMBL/GenBank/DDBJ databases">
        <authorList>
            <person name="Lanie J.A."/>
            <person name="Ng W.-L."/>
            <person name="Kazmierczak K.M."/>
            <person name="Andrzejewski T.M."/>
            <person name="Davidsen T.M."/>
            <person name="Wayne K.J."/>
            <person name="Tettelin H."/>
            <person name="Glass J.I."/>
            <person name="Rusch D."/>
            <person name="Podicherti R."/>
            <person name="Tsui H.-C.T."/>
            <person name="Winkler M.E."/>
        </authorList>
    </citation>
    <scope>NUCLEOTIDE SEQUENCE</scope>
</reference>
<evidence type="ECO:0000256" key="1">
    <source>
        <dbReference type="ARBA" id="ARBA00022679"/>
    </source>
</evidence>
<dbReference type="Pfam" id="PF00294">
    <property type="entry name" value="PfkB"/>
    <property type="match status" value="1"/>
</dbReference>
<feature type="domain" description="Carbohydrate kinase PfkB" evidence="3">
    <location>
        <begin position="23"/>
        <end position="281"/>
    </location>
</feature>
<sequence>MNKTLIVGTVAYDDIETAYGSSGRVLGGSGTYIALACSHFKNFSSVVSVVGGDFEQKHMDLLKKKGVKTSSIEIVSNGKTFYWKGRYHKNWNKRDTIITELNVLEKFNPIVSEEFQAPFIAVLGNLHPLVQKSVLDQLQTNPKAIILDTMNFWMDTALEDLHSVIRRVNIIVINDEEAKQLSGKDSLFEAAEEISKLGPQYIIIKKGEHGATLFGENQHFNLPAFPVKKVIDPTGAGDTFAGGLAGSLSEQKEINFKSIKEAMVHGTVMASFCVENFGTLSMENLEKQEFINRLIEFKKS</sequence>
<dbReference type="PROSITE" id="PS00584">
    <property type="entry name" value="PFKB_KINASES_2"/>
    <property type="match status" value="1"/>
</dbReference>
<dbReference type="SUPFAM" id="SSF53613">
    <property type="entry name" value="Ribokinase-like"/>
    <property type="match status" value="1"/>
</dbReference>